<dbReference type="Gene3D" id="3.20.20.60">
    <property type="entry name" value="Phosphoenolpyruvate-binding domains"/>
    <property type="match status" value="1"/>
</dbReference>
<dbReference type="InterPro" id="IPR005000">
    <property type="entry name" value="Aldolase/citrate-lyase_domain"/>
</dbReference>
<dbReference type="Proteomes" id="UP001501671">
    <property type="component" value="Unassembled WGS sequence"/>
</dbReference>
<comment type="similarity">
    <text evidence="1">Belongs to the HpcH/HpaI aldolase family.</text>
</comment>
<evidence type="ECO:0000256" key="2">
    <source>
        <dbReference type="ARBA" id="ARBA00022723"/>
    </source>
</evidence>
<evidence type="ECO:0000256" key="3">
    <source>
        <dbReference type="ARBA" id="ARBA00023239"/>
    </source>
</evidence>
<dbReference type="EMBL" id="BAABFO010000027">
    <property type="protein sequence ID" value="GAA4340880.1"/>
    <property type="molecule type" value="Genomic_DNA"/>
</dbReference>
<proteinExistence type="inferred from homology"/>
<name>A0ABP8HM95_9BURK</name>
<keyword evidence="6" id="KW-1185">Reference proteome</keyword>
<evidence type="ECO:0000313" key="6">
    <source>
        <dbReference type="Proteomes" id="UP001501671"/>
    </source>
</evidence>
<dbReference type="PANTHER" id="PTHR30502">
    <property type="entry name" value="2-KETO-3-DEOXY-L-RHAMNONATE ALDOLASE"/>
    <property type="match status" value="1"/>
</dbReference>
<sequence>MRENPVRQMLQAGKPVLNGWLMMPGSLPAEFMAHAGFDSLTIDMQHGMIDFDAALSMLTAISTTAAVPLVRVPWLDPGIVMKVLDAGAYGVICPMINTRDDAERLVAATRYAPRGNRSVGPLRAALYGGPDYLAAANDTVLNFAMIETAQALENIDAICSVDGLDAIYLGPADLSLSLTGRVMRDTLEGEIGAATRHVLAKAREHGVFPCAHTSSTGFALRLIELGYGFVTCASDSQILNAGAAQALNEMRAWPAAAARGA</sequence>
<keyword evidence="2" id="KW-0479">Metal-binding</keyword>
<dbReference type="Pfam" id="PF03328">
    <property type="entry name" value="HpcH_HpaI"/>
    <property type="match status" value="1"/>
</dbReference>
<dbReference type="RefSeq" id="WP_345251770.1">
    <property type="nucleotide sequence ID" value="NZ_BAABFO010000027.1"/>
</dbReference>
<evidence type="ECO:0000313" key="5">
    <source>
        <dbReference type="EMBL" id="GAA4340880.1"/>
    </source>
</evidence>
<gene>
    <name evidence="5" type="ORF">GCM10023144_40990</name>
</gene>
<organism evidence="5 6">
    <name type="scientific">Pigmentiphaga soli</name>
    <dbReference type="NCBI Taxonomy" id="1007095"/>
    <lineage>
        <taxon>Bacteria</taxon>
        <taxon>Pseudomonadati</taxon>
        <taxon>Pseudomonadota</taxon>
        <taxon>Betaproteobacteria</taxon>
        <taxon>Burkholderiales</taxon>
        <taxon>Alcaligenaceae</taxon>
        <taxon>Pigmentiphaga</taxon>
    </lineage>
</organism>
<reference evidence="6" key="1">
    <citation type="journal article" date="2019" name="Int. J. Syst. Evol. Microbiol.">
        <title>The Global Catalogue of Microorganisms (GCM) 10K type strain sequencing project: providing services to taxonomists for standard genome sequencing and annotation.</title>
        <authorList>
            <consortium name="The Broad Institute Genomics Platform"/>
            <consortium name="The Broad Institute Genome Sequencing Center for Infectious Disease"/>
            <person name="Wu L."/>
            <person name="Ma J."/>
        </authorList>
    </citation>
    <scope>NUCLEOTIDE SEQUENCE [LARGE SCALE GENOMIC DNA]</scope>
    <source>
        <strain evidence="6">JCM 17666</strain>
    </source>
</reference>
<comment type="caution">
    <text evidence="5">The sequence shown here is derived from an EMBL/GenBank/DDBJ whole genome shotgun (WGS) entry which is preliminary data.</text>
</comment>
<dbReference type="PANTHER" id="PTHR30502:SF0">
    <property type="entry name" value="PHOSPHOENOLPYRUVATE CARBOXYLASE FAMILY PROTEIN"/>
    <property type="match status" value="1"/>
</dbReference>
<evidence type="ECO:0000256" key="1">
    <source>
        <dbReference type="ARBA" id="ARBA00005568"/>
    </source>
</evidence>
<dbReference type="GO" id="GO:0016829">
    <property type="term" value="F:lyase activity"/>
    <property type="evidence" value="ECO:0007669"/>
    <property type="project" value="UniProtKB-KW"/>
</dbReference>
<accession>A0ABP8HM95</accession>
<dbReference type="InterPro" id="IPR040442">
    <property type="entry name" value="Pyrv_kinase-like_dom_sf"/>
</dbReference>
<dbReference type="InterPro" id="IPR050251">
    <property type="entry name" value="HpcH-HpaI_aldolase"/>
</dbReference>
<dbReference type="SUPFAM" id="SSF51621">
    <property type="entry name" value="Phosphoenolpyruvate/pyruvate domain"/>
    <property type="match status" value="1"/>
</dbReference>
<feature type="domain" description="HpcH/HpaI aldolase/citrate lyase" evidence="4">
    <location>
        <begin position="29"/>
        <end position="207"/>
    </location>
</feature>
<dbReference type="InterPro" id="IPR015813">
    <property type="entry name" value="Pyrv/PenolPyrv_kinase-like_dom"/>
</dbReference>
<evidence type="ECO:0000259" key="4">
    <source>
        <dbReference type="Pfam" id="PF03328"/>
    </source>
</evidence>
<protein>
    <submittedName>
        <fullName evidence="5">Aldolase/citrate lyase family protein</fullName>
    </submittedName>
</protein>
<keyword evidence="3 5" id="KW-0456">Lyase</keyword>